<feature type="signal peptide" evidence="2">
    <location>
        <begin position="1"/>
        <end position="22"/>
    </location>
</feature>
<feature type="domain" description="ASPIC/UnbV" evidence="3">
    <location>
        <begin position="532"/>
        <end position="600"/>
    </location>
</feature>
<evidence type="ECO:0000256" key="2">
    <source>
        <dbReference type="SAM" id="SignalP"/>
    </source>
</evidence>
<dbReference type="SUPFAM" id="SSF69318">
    <property type="entry name" value="Integrin alpha N-terminal domain"/>
    <property type="match status" value="3"/>
</dbReference>
<dbReference type="AlphaFoldDB" id="A0A3S3WDD4"/>
<dbReference type="EMBL" id="SBIW01000003">
    <property type="protein sequence ID" value="RWY54284.1"/>
    <property type="molecule type" value="Genomic_DNA"/>
</dbReference>
<feature type="chain" id="PRO_5018782164" evidence="2">
    <location>
        <begin position="23"/>
        <end position="1188"/>
    </location>
</feature>
<dbReference type="Pfam" id="PF07593">
    <property type="entry name" value="UnbV_ASPIC"/>
    <property type="match status" value="1"/>
</dbReference>
<dbReference type="InterPro" id="IPR013517">
    <property type="entry name" value="FG-GAP"/>
</dbReference>
<dbReference type="PANTHER" id="PTHR16026:SF0">
    <property type="entry name" value="CARTILAGE ACIDIC PROTEIN 1"/>
    <property type="match status" value="1"/>
</dbReference>
<protein>
    <submittedName>
        <fullName evidence="4">RNA-binding protein</fullName>
    </submittedName>
</protein>
<dbReference type="PANTHER" id="PTHR16026">
    <property type="entry name" value="CARTILAGE ACIDIC PROTEIN 1"/>
    <property type="match status" value="1"/>
</dbReference>
<dbReference type="Proteomes" id="UP000286701">
    <property type="component" value="Unassembled WGS sequence"/>
</dbReference>
<evidence type="ECO:0000313" key="5">
    <source>
        <dbReference type="Proteomes" id="UP000286701"/>
    </source>
</evidence>
<gene>
    <name evidence="4" type="ORF">EPL05_09625</name>
</gene>
<evidence type="ECO:0000313" key="4">
    <source>
        <dbReference type="EMBL" id="RWY54284.1"/>
    </source>
</evidence>
<dbReference type="RefSeq" id="WP_128533719.1">
    <property type="nucleotide sequence ID" value="NZ_SBIW01000003.1"/>
</dbReference>
<dbReference type="InterPro" id="IPR027039">
    <property type="entry name" value="Crtac1"/>
</dbReference>
<dbReference type="Gene3D" id="2.130.10.130">
    <property type="entry name" value="Integrin alpha, N-terminal"/>
    <property type="match status" value="3"/>
</dbReference>
<sequence>MRAIIFLIASAFLLFCASCKKATLFEQVPGSQSNIHFNNLITENDSINPIDNAYIYNGGGVGVGDFNNDGLQDIYFTGNMVSNRLYLNQGNFVFKDITAAAGVTGDGRWGRGATIVDINNDGFADIYVSNSLLTDSLKRQNFLYVNQGLDKDGMPHFKDMAHEYGLDLKMHSTMAAFFDYDNDGDLDMYQAVNWPNNASYANIFRPIFRDGTYPSTGRLYRNDWNAKLRHPVFRDVSKQARIGIEGYSHGVSIADINRDGWKDIYVTNDFLSNNILYINNRDGTFTDKSKEYFKHTSFNAMGQDIVDMNNDGLADIFELDMNPEGNYRKKMMSMANSYQTFQNFDHYGYQYQYVRNTLQLNQGPRVGQNDSVGAPIFSEVSFMSGVAQTDWSWAPLITDFDNDGYRDIIVTNGYPRDVTDHDFITFRNNPYLTATKNQILEQIPQVKIHNYAFKNTGGIKFNDESESWGFAAPTFSSGAAYADLDNDGDMDVIINNIDDEASVYKNNSRQNTGSSNHYINIAFVGPKQNINGIGSWIDIYYNKGRHQVYENSPYRGYLSSIQNMVHFGITSATVIDSVVVKWPNGKKQILKNVKVDQLLTLKTLDAKMPYNWQQPGSTKSLFTEVTKAAGVNFIHKESEYVDFNIQKLLPHKLSAYTPALSSADINGDSLDDIVIGGNDGSPAQVFLQQRKGKFVQRNLLAAGVMPKNEYKDGGILLFDANNDGKQDIYITGSGYEKKHNTPYYQDRLYLNDGLGNFTLAPNALPINYSSKLCVRAIDYDKDGKPDLFVSGRVDPWNYPKAVSSVIYHNDSENGIAKFTDVTGKVAPDLANAGMICDALFTDFDNDGWVDLMLAGEWAPIKFLKNKQGVFSDVSVTTGLNSKTGWWNSIVAGDFRHTGRMDYIVSNTGLNTLYQVSDTYPGYITAKDFDKRDRFDAFPSFFLKGEDGVKREYPVNVRDDAIKQMITLRQRFTNYRSFANATISDMFTTEQLKGALRLNANEQRSCLIRNDGNGKFTMIPLPAEAQTAPLNGMIADDFDGDGNTDLLATGNDFGTDMAIGRYDASNGLFLKGDGRGNFKVLSILQSGIFIPGDGKALIKLAVNNGIMIAGSQHKGALKLFKLNNGLKVIKLLPSDVTATLKLTNGAITRQEFHYGSSFLSQSSRICIIGGMVESLIVVNNKGVSRNIAL</sequence>
<evidence type="ECO:0000259" key="3">
    <source>
        <dbReference type="Pfam" id="PF07593"/>
    </source>
</evidence>
<accession>A0A3S3WDD4</accession>
<evidence type="ECO:0000256" key="1">
    <source>
        <dbReference type="ARBA" id="ARBA00022729"/>
    </source>
</evidence>
<dbReference type="InterPro" id="IPR028994">
    <property type="entry name" value="Integrin_alpha_N"/>
</dbReference>
<keyword evidence="5" id="KW-1185">Reference proteome</keyword>
<keyword evidence="1 2" id="KW-0732">Signal</keyword>
<proteinExistence type="predicted"/>
<reference evidence="4 5" key="1">
    <citation type="submission" date="2019-01" db="EMBL/GenBank/DDBJ databases">
        <title>Mucilaginibacter antarcticum sp. nov., isolated from antarctic soil.</title>
        <authorList>
            <person name="Yan Y.-Q."/>
            <person name="Du Z.-J."/>
        </authorList>
    </citation>
    <scope>NUCLEOTIDE SEQUENCE [LARGE SCALE GENOMIC DNA]</scope>
    <source>
        <strain evidence="4 5">F01003</strain>
    </source>
</reference>
<dbReference type="OrthoDB" id="974255at2"/>
<organism evidence="4 5">
    <name type="scientific">Mucilaginibacter gilvus</name>
    <dbReference type="NCBI Taxonomy" id="2305909"/>
    <lineage>
        <taxon>Bacteria</taxon>
        <taxon>Pseudomonadati</taxon>
        <taxon>Bacteroidota</taxon>
        <taxon>Sphingobacteriia</taxon>
        <taxon>Sphingobacteriales</taxon>
        <taxon>Sphingobacteriaceae</taxon>
        <taxon>Mucilaginibacter</taxon>
    </lineage>
</organism>
<name>A0A3S3WDD4_9SPHI</name>
<dbReference type="Pfam" id="PF13517">
    <property type="entry name" value="FG-GAP_3"/>
    <property type="match status" value="4"/>
</dbReference>
<dbReference type="InterPro" id="IPR011519">
    <property type="entry name" value="UnbV_ASPIC"/>
</dbReference>
<comment type="caution">
    <text evidence="4">The sequence shown here is derived from an EMBL/GenBank/DDBJ whole genome shotgun (WGS) entry which is preliminary data.</text>
</comment>